<evidence type="ECO:0000313" key="2">
    <source>
        <dbReference type="WBParaSite" id="PS1159_v2.g11021.t1"/>
    </source>
</evidence>
<evidence type="ECO:0000313" key="1">
    <source>
        <dbReference type="Proteomes" id="UP000887580"/>
    </source>
</evidence>
<accession>A0AC35EXI2</accession>
<reference evidence="2" key="1">
    <citation type="submission" date="2022-11" db="UniProtKB">
        <authorList>
            <consortium name="WormBaseParasite"/>
        </authorList>
    </citation>
    <scope>IDENTIFICATION</scope>
</reference>
<protein>
    <submittedName>
        <fullName evidence="2">Uncharacterized protein</fullName>
    </submittedName>
</protein>
<dbReference type="WBParaSite" id="PS1159_v2.g11021.t1">
    <property type="protein sequence ID" value="PS1159_v2.g11021.t1"/>
    <property type="gene ID" value="PS1159_v2.g11021"/>
</dbReference>
<proteinExistence type="predicted"/>
<sequence length="700" mass="79930">MSSYKRDFYFSEQHKKEIIRLCETNPKLSINLIENLCKDAKDEILAWRKKSGFVGNDRENGYEDQGKSQRNIFENKFNTVSSEDEDDEEIFPLFEPYVPRPPIGIQRFTRLTPKEIEEIRLNFIENVYFSTAFPIAYEDMVSLITHAGQPMCVEDLFALFGYAGFPQMIREMPEFYFLDVYWGNDDNLWFFNKYMPSKTKFVQMEEQPIPKKGVQITIAETAFKELDMQLFEGRRIFVTVLQQCLKEGRDENGLVSLATFQDQLSKTQKEPFKDAWKKLMPGVGQIKRVWNEVVYRDIIYDDTVENACTLKLKDKPLKLLWRMKKENDEAVKFWDKLLKELNEFAAAEEAEETKNNTSGEAWDDEDWDDGGTNGDINTGGNSTAVGDTVENAVETPKLENESFTDQAIEADDEFEEIKADDQWLDKDDSNAPEISPEDELSASDTKELSAQINPTEDASAKLKLLDRKSSRVIPDGSESEDEDYRVENCPARSETLLFNLVSNEDVKTKEDEDKKDESSNVENKSVEQANGDTDEMNNQLDNNIESEIDQKETNPSEDVLPVEDIVSEIGQTTVDKVVADEKINEMKVAVEEATVNTTVEADKESVKDTKKSAQKSSSDIPASKSRFKKKPVFSARKLSKKVPDGSESDEEDVRMENINPTINTTQVLLNAESNSEVEETKPKIAIPKIPSTAKKIFEHR</sequence>
<organism evidence="1 2">
    <name type="scientific">Panagrolaimus sp. PS1159</name>
    <dbReference type="NCBI Taxonomy" id="55785"/>
    <lineage>
        <taxon>Eukaryota</taxon>
        <taxon>Metazoa</taxon>
        <taxon>Ecdysozoa</taxon>
        <taxon>Nematoda</taxon>
        <taxon>Chromadorea</taxon>
        <taxon>Rhabditida</taxon>
        <taxon>Tylenchina</taxon>
        <taxon>Panagrolaimomorpha</taxon>
        <taxon>Panagrolaimoidea</taxon>
        <taxon>Panagrolaimidae</taxon>
        <taxon>Panagrolaimus</taxon>
    </lineage>
</organism>
<dbReference type="Proteomes" id="UP000887580">
    <property type="component" value="Unplaced"/>
</dbReference>
<name>A0AC35EXI2_9BILA</name>